<dbReference type="Pfam" id="PF01471">
    <property type="entry name" value="PG_binding_1"/>
    <property type="match status" value="1"/>
</dbReference>
<evidence type="ECO:0000313" key="3">
    <source>
        <dbReference type="EMBL" id="EXG82197.1"/>
    </source>
</evidence>
<dbReference type="InterPro" id="IPR002477">
    <property type="entry name" value="Peptidoglycan-bd-like"/>
</dbReference>
<accession>A0A010ZYB4</accession>
<feature type="domain" description="Peptidoglycan binding-like" evidence="2">
    <location>
        <begin position="71"/>
        <end position="126"/>
    </location>
</feature>
<evidence type="ECO:0000256" key="1">
    <source>
        <dbReference type="SAM" id="SignalP"/>
    </source>
</evidence>
<dbReference type="Gene3D" id="1.10.101.10">
    <property type="entry name" value="PGBD-like superfamily/PGBD"/>
    <property type="match status" value="1"/>
</dbReference>
<evidence type="ECO:0000313" key="4">
    <source>
        <dbReference type="Proteomes" id="UP000021053"/>
    </source>
</evidence>
<reference evidence="3 4" key="1">
    <citation type="submission" date="2013-07" db="EMBL/GenBank/DDBJ databases">
        <authorList>
            <consortium name="DOE Joint Genome Institute"/>
            <person name="Eisen J."/>
            <person name="Huntemann M."/>
            <person name="Han J."/>
            <person name="Chen A."/>
            <person name="Kyrpides N."/>
            <person name="Mavromatis K."/>
            <person name="Markowitz V."/>
            <person name="Palaniappan K."/>
            <person name="Ivanova N."/>
            <person name="Schaumberg A."/>
            <person name="Pati A."/>
            <person name="Liolios K."/>
            <person name="Nordberg H.P."/>
            <person name="Cantor M.N."/>
            <person name="Hua S.X."/>
            <person name="Woyke T."/>
        </authorList>
    </citation>
    <scope>NUCLEOTIDE SEQUENCE [LARGE SCALE GENOMIC DNA]</scope>
    <source>
        <strain evidence="3 4">DSM 44712</strain>
    </source>
</reference>
<dbReference type="RefSeq" id="WP_084700573.1">
    <property type="nucleotide sequence ID" value="NZ_KK073874.1"/>
</dbReference>
<keyword evidence="1" id="KW-0732">Signal</keyword>
<dbReference type="HOGENOM" id="CLU_137187_0_0_11"/>
<organism evidence="3 4">
    <name type="scientific">Cryptosporangium arvum DSM 44712</name>
    <dbReference type="NCBI Taxonomy" id="927661"/>
    <lineage>
        <taxon>Bacteria</taxon>
        <taxon>Bacillati</taxon>
        <taxon>Actinomycetota</taxon>
        <taxon>Actinomycetes</taxon>
        <taxon>Cryptosporangiales</taxon>
        <taxon>Cryptosporangiaceae</taxon>
        <taxon>Cryptosporangium</taxon>
    </lineage>
</organism>
<protein>
    <submittedName>
        <fullName evidence="3">Putative peptidoglycan-binding domain-containing protein</fullName>
    </submittedName>
</protein>
<proteinExistence type="predicted"/>
<sequence>MKRIAFRKTVITSTVALAIAGGMVGVAQPAYAAPDCSTTVNVHVPQYPVHKVVPATGSGSVDCELGYGNQSSAVRALQVSLNYCHGAGLDTDGMYGPATRNAVRNVQRAKGIPVDGRYGPQTRNAMNHAYFWDAGGFQNCGPYA</sequence>
<feature type="signal peptide" evidence="1">
    <location>
        <begin position="1"/>
        <end position="32"/>
    </location>
</feature>
<dbReference type="SUPFAM" id="SSF47090">
    <property type="entry name" value="PGBD-like"/>
    <property type="match status" value="1"/>
</dbReference>
<evidence type="ECO:0000259" key="2">
    <source>
        <dbReference type="Pfam" id="PF01471"/>
    </source>
</evidence>
<feature type="chain" id="PRO_5001459279" evidence="1">
    <location>
        <begin position="33"/>
        <end position="144"/>
    </location>
</feature>
<dbReference type="AlphaFoldDB" id="A0A010ZYB4"/>
<dbReference type="EMBL" id="JFBT01000001">
    <property type="protein sequence ID" value="EXG82197.1"/>
    <property type="molecule type" value="Genomic_DNA"/>
</dbReference>
<dbReference type="InterPro" id="IPR036365">
    <property type="entry name" value="PGBD-like_sf"/>
</dbReference>
<dbReference type="Proteomes" id="UP000021053">
    <property type="component" value="Unassembled WGS sequence"/>
</dbReference>
<dbReference type="InterPro" id="IPR036366">
    <property type="entry name" value="PGBDSf"/>
</dbReference>
<comment type="caution">
    <text evidence="3">The sequence shown here is derived from an EMBL/GenBank/DDBJ whole genome shotgun (WGS) entry which is preliminary data.</text>
</comment>
<gene>
    <name evidence="3" type="ORF">CryarDRAFT_3351</name>
</gene>
<dbReference type="OrthoDB" id="3828307at2"/>
<keyword evidence="4" id="KW-1185">Reference proteome</keyword>
<name>A0A010ZYB4_9ACTN</name>